<keyword evidence="2" id="KW-1185">Reference proteome</keyword>
<dbReference type="Proteomes" id="UP000001107">
    <property type="component" value="Chromosome"/>
</dbReference>
<reference evidence="1" key="1">
    <citation type="submission" date="2007-06" db="EMBL/GenBank/DDBJ databases">
        <title>Complete sequence of Methanococcus vannielii SB.</title>
        <authorList>
            <consortium name="US DOE Joint Genome Institute"/>
            <person name="Copeland A."/>
            <person name="Lucas S."/>
            <person name="Lapidus A."/>
            <person name="Barry K."/>
            <person name="Glavina del Rio T."/>
            <person name="Dalin E."/>
            <person name="Tice H."/>
            <person name="Pitluck S."/>
            <person name="Chain P."/>
            <person name="Malfatti S."/>
            <person name="Shin M."/>
            <person name="Vergez L."/>
            <person name="Schmutz J."/>
            <person name="Larimer F."/>
            <person name="Land M."/>
            <person name="Hauser L."/>
            <person name="Kyrpides N."/>
            <person name="Anderson I."/>
            <person name="Sieprawska-Lupa M."/>
            <person name="Whitman W.B."/>
            <person name="Richardson P."/>
        </authorList>
    </citation>
    <scope>NUCLEOTIDE SEQUENCE [LARGE SCALE GENOMIC DNA]</scope>
    <source>
        <strain evidence="1">SB</strain>
    </source>
</reference>
<dbReference type="AlphaFoldDB" id="A6URL3"/>
<accession>A6URL3</accession>
<dbReference type="EMBL" id="CP000742">
    <property type="protein sequence ID" value="ABR55135.1"/>
    <property type="molecule type" value="Genomic_DNA"/>
</dbReference>
<proteinExistence type="predicted"/>
<dbReference type="PANTHER" id="PTHR34070:SF1">
    <property type="entry name" value="DNA ALKYLATION REPAIR PROTEIN"/>
    <property type="match status" value="1"/>
</dbReference>
<dbReference type="SUPFAM" id="SSF48371">
    <property type="entry name" value="ARM repeat"/>
    <property type="match status" value="1"/>
</dbReference>
<dbReference type="PANTHER" id="PTHR34070">
    <property type="entry name" value="ARMADILLO-TYPE FOLD"/>
    <property type="match status" value="1"/>
</dbReference>
<dbReference type="CDD" id="cd06561">
    <property type="entry name" value="AlkD_like"/>
    <property type="match status" value="1"/>
</dbReference>
<evidence type="ECO:0000313" key="1">
    <source>
        <dbReference type="EMBL" id="ABR55135.1"/>
    </source>
</evidence>
<protein>
    <submittedName>
        <fullName evidence="1">DNA alkylation repair enzyme</fullName>
    </submittedName>
</protein>
<dbReference type="KEGG" id="mvn:Mevan_1238"/>
<dbReference type="Pfam" id="PF08713">
    <property type="entry name" value="DNA_alkylation"/>
    <property type="match status" value="1"/>
</dbReference>
<dbReference type="OrthoDB" id="110299at2157"/>
<dbReference type="GeneID" id="5324910"/>
<sequence>MIEQKFIDNDNILEVIIQVLGQNSDEKTKLSGSKFFKEQIKLHGVKVSTVTKISKEYFEYIKNCDKNEILSLCETLFSSGYLEEQFIACNWSYYLKNQYSMDDFITFERRLNQYVTNWASCDTPCNHTIGTFIEMYPNFIQNIITWTKSNNRWLRRGAAVTLIIPARKGKFIDEIFQIANNLFSDKEDLVQKGYGWMLKAASESHEKEVFEYVIKNKSNMPRTALRYSIEKMSKELKEEVEKINLLYIKT</sequence>
<dbReference type="RefSeq" id="WP_012066050.1">
    <property type="nucleotide sequence ID" value="NC_009634.1"/>
</dbReference>
<gene>
    <name evidence="1" type="ordered locus">Mevan_1238</name>
</gene>
<dbReference type="Gene3D" id="1.25.10.90">
    <property type="match status" value="1"/>
</dbReference>
<dbReference type="HOGENOM" id="CLU_079880_2_0_2"/>
<organism evidence="1 2">
    <name type="scientific">Methanococcus vannielii (strain ATCC 35089 / DSM 1224 / JCM 13029 / OCM 148 / SB)</name>
    <dbReference type="NCBI Taxonomy" id="406327"/>
    <lineage>
        <taxon>Archaea</taxon>
        <taxon>Methanobacteriati</taxon>
        <taxon>Methanobacteriota</taxon>
        <taxon>Methanomada group</taxon>
        <taxon>Methanococci</taxon>
        <taxon>Methanococcales</taxon>
        <taxon>Methanococcaceae</taxon>
        <taxon>Methanococcus</taxon>
    </lineage>
</organism>
<name>A6URL3_METVS</name>
<dbReference type="STRING" id="406327.Mevan_1238"/>
<evidence type="ECO:0000313" key="2">
    <source>
        <dbReference type="Proteomes" id="UP000001107"/>
    </source>
</evidence>
<dbReference type="InterPro" id="IPR016024">
    <property type="entry name" value="ARM-type_fold"/>
</dbReference>
<dbReference type="InterPro" id="IPR014825">
    <property type="entry name" value="DNA_alkylation"/>
</dbReference>
<dbReference type="eggNOG" id="arCOG05122">
    <property type="taxonomic scope" value="Archaea"/>
</dbReference>